<accession>X7F826</accession>
<name>X7F826_9RHOB</name>
<evidence type="ECO:0000313" key="3">
    <source>
        <dbReference type="EMBL" id="ETX28950.1"/>
    </source>
</evidence>
<protein>
    <submittedName>
        <fullName evidence="3">Membrane protein</fullName>
    </submittedName>
</protein>
<keyword evidence="4" id="KW-1185">Reference proteome</keyword>
<keyword evidence="1" id="KW-0472">Membrane</keyword>
<dbReference type="STRING" id="1449351.RISW2_04345"/>
<organism evidence="3 4">
    <name type="scientific">Roseivivax isoporae LMG 25204</name>
    <dbReference type="NCBI Taxonomy" id="1449351"/>
    <lineage>
        <taxon>Bacteria</taxon>
        <taxon>Pseudomonadati</taxon>
        <taxon>Pseudomonadota</taxon>
        <taxon>Alphaproteobacteria</taxon>
        <taxon>Rhodobacterales</taxon>
        <taxon>Roseobacteraceae</taxon>
        <taxon>Roseivivax</taxon>
    </lineage>
</organism>
<dbReference type="Pfam" id="PF03779">
    <property type="entry name" value="SPW"/>
    <property type="match status" value="1"/>
</dbReference>
<reference evidence="3 4" key="1">
    <citation type="submission" date="2014-01" db="EMBL/GenBank/DDBJ databases">
        <title>Roseivivax isoporae LMG 25204 Genome Sequencing.</title>
        <authorList>
            <person name="Lai Q."/>
            <person name="Li G."/>
            <person name="Shao Z."/>
        </authorList>
    </citation>
    <scope>NUCLEOTIDE SEQUENCE [LARGE SCALE GENOMIC DNA]</scope>
    <source>
        <strain evidence="3 4">LMG 25204</strain>
    </source>
</reference>
<dbReference type="EMBL" id="JAME01000014">
    <property type="protein sequence ID" value="ETX28950.1"/>
    <property type="molecule type" value="Genomic_DNA"/>
</dbReference>
<evidence type="ECO:0000259" key="2">
    <source>
        <dbReference type="Pfam" id="PF03779"/>
    </source>
</evidence>
<proteinExistence type="predicted"/>
<dbReference type="eggNOG" id="ENOG5032S5N">
    <property type="taxonomic scope" value="Bacteria"/>
</dbReference>
<feature type="transmembrane region" description="Helical" evidence="1">
    <location>
        <begin position="9"/>
        <end position="28"/>
    </location>
</feature>
<dbReference type="RefSeq" id="WP_043770513.1">
    <property type="nucleotide sequence ID" value="NZ_JAME01000014.1"/>
</dbReference>
<feature type="transmembrane region" description="Helical" evidence="1">
    <location>
        <begin position="90"/>
        <end position="108"/>
    </location>
</feature>
<dbReference type="InterPro" id="IPR005530">
    <property type="entry name" value="SPW"/>
</dbReference>
<dbReference type="AlphaFoldDB" id="X7F826"/>
<gene>
    <name evidence="3" type="ORF">RISW2_04345</name>
</gene>
<feature type="transmembrane region" description="Helical" evidence="1">
    <location>
        <begin position="65"/>
        <end position="84"/>
    </location>
</feature>
<keyword evidence="1" id="KW-0812">Transmembrane</keyword>
<sequence length="115" mass="12225">MISVNTHAVIDYVVGVLLILAPFLLGFANGGAAMWVPILLGAGILLYSLVTAYRYSVAKVIPLSVHLGLDAAGGLLLLVSPWLFGFAQLVWWPHVIVGLAELGVVMMTQRNRAAA</sequence>
<feature type="domain" description="SPW repeat-containing integral membrane" evidence="2">
    <location>
        <begin position="7"/>
        <end position="103"/>
    </location>
</feature>
<dbReference type="OrthoDB" id="129082at2"/>
<evidence type="ECO:0000256" key="1">
    <source>
        <dbReference type="SAM" id="Phobius"/>
    </source>
</evidence>
<keyword evidence="1" id="KW-1133">Transmembrane helix</keyword>
<dbReference type="Proteomes" id="UP000023430">
    <property type="component" value="Unassembled WGS sequence"/>
</dbReference>
<feature type="transmembrane region" description="Helical" evidence="1">
    <location>
        <begin position="34"/>
        <end position="53"/>
    </location>
</feature>
<evidence type="ECO:0000313" key="4">
    <source>
        <dbReference type="Proteomes" id="UP000023430"/>
    </source>
</evidence>
<comment type="caution">
    <text evidence="3">The sequence shown here is derived from an EMBL/GenBank/DDBJ whole genome shotgun (WGS) entry which is preliminary data.</text>
</comment>